<keyword evidence="3" id="KW-1185">Reference proteome</keyword>
<dbReference type="CTD" id="39104"/>
<dbReference type="InterPro" id="IPR036047">
    <property type="entry name" value="F-box-like_dom_sf"/>
</dbReference>
<feature type="coiled-coil region" evidence="1">
    <location>
        <begin position="233"/>
        <end position="293"/>
    </location>
</feature>
<accession>A0AAJ6VL42</accession>
<dbReference type="KEGG" id="csol:105359420"/>
<name>A0AAJ6VL42_9HYME</name>
<feature type="domain" description="F-box" evidence="2">
    <location>
        <begin position="7"/>
        <end position="55"/>
    </location>
</feature>
<reference evidence="4" key="1">
    <citation type="submission" date="2025-08" db="UniProtKB">
        <authorList>
            <consortium name="RefSeq"/>
        </authorList>
    </citation>
    <scope>IDENTIFICATION</scope>
</reference>
<dbReference type="SUPFAM" id="SSF81383">
    <property type="entry name" value="F-box domain"/>
    <property type="match status" value="1"/>
</dbReference>
<evidence type="ECO:0000313" key="4">
    <source>
        <dbReference type="RefSeq" id="XP_011494329.1"/>
    </source>
</evidence>
<dbReference type="PROSITE" id="PS50181">
    <property type="entry name" value="FBOX"/>
    <property type="match status" value="1"/>
</dbReference>
<dbReference type="GO" id="GO:0000209">
    <property type="term" value="P:protein polyubiquitination"/>
    <property type="evidence" value="ECO:0007669"/>
    <property type="project" value="TreeGrafter"/>
</dbReference>
<dbReference type="CDD" id="cd22100">
    <property type="entry name" value="F-box_FBXO28"/>
    <property type="match status" value="1"/>
</dbReference>
<organism evidence="3 4">
    <name type="scientific">Ceratosolen solmsi marchali</name>
    <dbReference type="NCBI Taxonomy" id="326594"/>
    <lineage>
        <taxon>Eukaryota</taxon>
        <taxon>Metazoa</taxon>
        <taxon>Ecdysozoa</taxon>
        <taxon>Arthropoda</taxon>
        <taxon>Hexapoda</taxon>
        <taxon>Insecta</taxon>
        <taxon>Pterygota</taxon>
        <taxon>Neoptera</taxon>
        <taxon>Endopterygota</taxon>
        <taxon>Hymenoptera</taxon>
        <taxon>Apocrita</taxon>
        <taxon>Proctotrupomorpha</taxon>
        <taxon>Chalcidoidea</taxon>
        <taxon>Agaonidae</taxon>
        <taxon>Agaoninae</taxon>
        <taxon>Ceratosolen</taxon>
    </lineage>
</organism>
<keyword evidence="1" id="KW-0175">Coiled coil</keyword>
<dbReference type="GeneID" id="105359420"/>
<gene>
    <name evidence="4" type="primary">LOC105359420</name>
</gene>
<dbReference type="PANTHER" id="PTHR13252">
    <property type="entry name" value="F-BOX ONLY PROTEIN 28"/>
    <property type="match status" value="1"/>
</dbReference>
<dbReference type="AlphaFoldDB" id="A0AAJ6VL42"/>
<dbReference type="InterPro" id="IPR039719">
    <property type="entry name" value="FBXO28"/>
</dbReference>
<evidence type="ECO:0000313" key="3">
    <source>
        <dbReference type="Proteomes" id="UP000695007"/>
    </source>
</evidence>
<protein>
    <submittedName>
        <fullName evidence="4">F-box only protein 28</fullName>
    </submittedName>
</protein>
<dbReference type="Proteomes" id="UP000695007">
    <property type="component" value="Unplaced"/>
</dbReference>
<evidence type="ECO:0000256" key="1">
    <source>
        <dbReference type="SAM" id="Coils"/>
    </source>
</evidence>
<dbReference type="RefSeq" id="XP_011494329.1">
    <property type="nucleotide sequence ID" value="XM_011496027.1"/>
</dbReference>
<dbReference type="InterPro" id="IPR001810">
    <property type="entry name" value="F-box_dom"/>
</dbReference>
<proteinExistence type="predicted"/>
<sequence>MKEEGTTLQLINLPDIVLETILSNLTYDEIAKNRIVCKTFDDICKKLLNRGFNLMEKYHARCLRAVKSQLPRRESERRTHPLARHCDILTAIETRISMLSMTFTKYVDLNLCCFIPGKVIDEIFRVLRLIRISKTPPRIPEILQELRDISCMAMEHFDEKILPNLKHSIYTSVVANVSSYESLMISHHSSNSKGSPLPHNFGVDKLNQAFKKIYSRTKKNKKTVLCVKGQISKMKLRMNRQSFQMRLQNLKLQEHTKKIQDQDAQLAEMRKHLEEWEQKLGDLTAELSRVREEIQKSDSLENCKRKIADISVPCESSLLKTKDLQVKKRKLIVERKSSSDNQDIKFKKFMSELLADSSIGSYPSASH</sequence>
<dbReference type="PANTHER" id="PTHR13252:SF9">
    <property type="entry name" value="F-BOX ONLY PROTEIN 28"/>
    <property type="match status" value="1"/>
</dbReference>
<evidence type="ECO:0000259" key="2">
    <source>
        <dbReference type="PROSITE" id="PS50181"/>
    </source>
</evidence>